<dbReference type="SUPFAM" id="SSF55073">
    <property type="entry name" value="Nucleotide cyclase"/>
    <property type="match status" value="1"/>
</dbReference>
<dbReference type="Gene3D" id="3.30.70.1230">
    <property type="entry name" value="Nucleotide cyclase"/>
    <property type="match status" value="1"/>
</dbReference>
<evidence type="ECO:0000313" key="3">
    <source>
        <dbReference type="Proteomes" id="UP000766629"/>
    </source>
</evidence>
<dbReference type="PANTHER" id="PTHR43081">
    <property type="entry name" value="ADENYLATE CYCLASE, TERMINAL-DIFFERENTIATION SPECIFIC-RELATED"/>
    <property type="match status" value="1"/>
</dbReference>
<comment type="caution">
    <text evidence="2">The sequence shown here is derived from an EMBL/GenBank/DDBJ whole genome shotgun (WGS) entry which is preliminary data.</text>
</comment>
<organism evidence="2 3">
    <name type="scientific">Leisingera daeponensis</name>
    <dbReference type="NCBI Taxonomy" id="405746"/>
    <lineage>
        <taxon>Bacteria</taxon>
        <taxon>Pseudomonadati</taxon>
        <taxon>Pseudomonadota</taxon>
        <taxon>Alphaproteobacteria</taxon>
        <taxon>Rhodobacterales</taxon>
        <taxon>Roseobacteraceae</taxon>
        <taxon>Leisingera</taxon>
    </lineage>
</organism>
<evidence type="ECO:0000313" key="2">
    <source>
        <dbReference type="EMBL" id="MBY6141636.1"/>
    </source>
</evidence>
<evidence type="ECO:0000259" key="1">
    <source>
        <dbReference type="PROSITE" id="PS50125"/>
    </source>
</evidence>
<keyword evidence="3" id="KW-1185">Reference proteome</keyword>
<dbReference type="PROSITE" id="PS50125">
    <property type="entry name" value="GUANYLATE_CYCLASE_2"/>
    <property type="match status" value="1"/>
</dbReference>
<reference evidence="2 3" key="1">
    <citation type="submission" date="2021-06" db="EMBL/GenBank/DDBJ databases">
        <title>50 bacteria genomes isolated from Dapeng, Shenzhen, China.</title>
        <authorList>
            <person name="Zheng W."/>
            <person name="Yu S."/>
            <person name="Huang Y."/>
        </authorList>
    </citation>
    <scope>NUCLEOTIDE SEQUENCE [LARGE SCALE GENOMIC DNA]</scope>
    <source>
        <strain evidence="2 3">DP1N14-2</strain>
    </source>
</reference>
<protein>
    <submittedName>
        <fullName evidence="2">Adenylate/guanylate cyclase domain-containing protein</fullName>
    </submittedName>
</protein>
<gene>
    <name evidence="2" type="ORF">KUV26_19520</name>
</gene>
<dbReference type="Pfam" id="PF00211">
    <property type="entry name" value="Guanylate_cyc"/>
    <property type="match status" value="1"/>
</dbReference>
<name>A0ABS7NN99_9RHOB</name>
<dbReference type="InterPro" id="IPR029787">
    <property type="entry name" value="Nucleotide_cyclase"/>
</dbReference>
<dbReference type="CDD" id="cd07302">
    <property type="entry name" value="CHD"/>
    <property type="match status" value="1"/>
</dbReference>
<dbReference type="RefSeq" id="WP_222509642.1">
    <property type="nucleotide sequence ID" value="NZ_JAHVJA010000012.1"/>
</dbReference>
<proteinExistence type="predicted"/>
<dbReference type="InterPro" id="IPR050697">
    <property type="entry name" value="Adenylyl/Guanylyl_Cyclase_3/4"/>
</dbReference>
<dbReference type="PANTHER" id="PTHR43081:SF19">
    <property type="entry name" value="PH-SENSITIVE ADENYLATE CYCLASE RV1264"/>
    <property type="match status" value="1"/>
</dbReference>
<feature type="domain" description="Guanylate cyclase" evidence="1">
    <location>
        <begin position="7"/>
        <end position="122"/>
    </location>
</feature>
<dbReference type="Proteomes" id="UP000766629">
    <property type="component" value="Unassembled WGS sequence"/>
</dbReference>
<sequence>MERRLAAILVADMAGYSRLMEADEEGVLTRQKRHRRDLIDPQIADNRGHTVKTTGDGMLVEFASAHDAVRCALGIQKAMADRETDTPEKTRIRYRVGINIGDVVFDGADIFGDGVNVAARLEGLAEPGGICISGIVHETVAGRLGESFRDMGSQRVKNISRPVRVWQWVPDARPEREPPAAALQQRVKYCTSPDGTHLAYTTIGNGPPVLKAPN</sequence>
<dbReference type="InterPro" id="IPR001054">
    <property type="entry name" value="A/G_cyclase"/>
</dbReference>
<dbReference type="EMBL" id="JAHVJA010000012">
    <property type="protein sequence ID" value="MBY6141636.1"/>
    <property type="molecule type" value="Genomic_DNA"/>
</dbReference>
<accession>A0ABS7NN99</accession>